<dbReference type="GO" id="GO:0045936">
    <property type="term" value="P:negative regulation of phosphate metabolic process"/>
    <property type="evidence" value="ECO:0007669"/>
    <property type="project" value="InterPro"/>
</dbReference>
<dbReference type="SUPFAM" id="SSF109755">
    <property type="entry name" value="PhoU-like"/>
    <property type="match status" value="1"/>
</dbReference>
<feature type="domain" description="PhoU" evidence="9">
    <location>
        <begin position="131"/>
        <end position="215"/>
    </location>
</feature>
<accession>A0A395JJD7</accession>
<dbReference type="Pfam" id="PF01895">
    <property type="entry name" value="PhoU"/>
    <property type="match status" value="2"/>
</dbReference>
<sequence length="237" mass="26795">MNEEIKIGGHISRQFDDELDEIRTRVLKMGGLVESQLDKALEALRLDSAENIVDVEKLDRKINKLEMVIDEECTQILAKRQPAAGDLRLIIATSKSVRDLERIGDEAERVANMVRHAIDNDASNKSFKGLLSLGEHVKELLHATLNTYARMDSRSAVTNMRMDNAIDEEYARVIVRLVGLMKKNSDNISDALDVMWAARSLERIGDHCINICENVIYLVEGQDVRHTTLDRITEKLA</sequence>
<evidence type="ECO:0000256" key="8">
    <source>
        <dbReference type="PIRNR" id="PIRNR003107"/>
    </source>
</evidence>
<dbReference type="GO" id="GO:0030643">
    <property type="term" value="P:intracellular phosphate ion homeostasis"/>
    <property type="evidence" value="ECO:0007669"/>
    <property type="project" value="InterPro"/>
</dbReference>
<comment type="subcellular location">
    <subcellularLocation>
        <location evidence="1 8">Cytoplasm</location>
    </subcellularLocation>
</comment>
<evidence type="ECO:0000256" key="3">
    <source>
        <dbReference type="ARBA" id="ARBA00011738"/>
    </source>
</evidence>
<keyword evidence="5 8" id="KW-0963">Cytoplasm</keyword>
<dbReference type="FunFam" id="1.20.58.220:FF:000004">
    <property type="entry name" value="Phosphate-specific transport system accessory protein PhoU"/>
    <property type="match status" value="1"/>
</dbReference>
<dbReference type="InterPro" id="IPR038078">
    <property type="entry name" value="PhoU-like_sf"/>
</dbReference>
<dbReference type="EMBL" id="QNRT01000002">
    <property type="protein sequence ID" value="RBP50903.1"/>
    <property type="molecule type" value="Genomic_DNA"/>
</dbReference>
<organism evidence="10 11">
    <name type="scientific">Arenicella xantha</name>
    <dbReference type="NCBI Taxonomy" id="644221"/>
    <lineage>
        <taxon>Bacteria</taxon>
        <taxon>Pseudomonadati</taxon>
        <taxon>Pseudomonadota</taxon>
        <taxon>Gammaproteobacteria</taxon>
        <taxon>Arenicellales</taxon>
        <taxon>Arenicellaceae</taxon>
        <taxon>Arenicella</taxon>
    </lineage>
</organism>
<comment type="subunit">
    <text evidence="3 8">Homodimer.</text>
</comment>
<dbReference type="GO" id="GO:0005737">
    <property type="term" value="C:cytoplasm"/>
    <property type="evidence" value="ECO:0007669"/>
    <property type="project" value="UniProtKB-SubCell"/>
</dbReference>
<keyword evidence="6 8" id="KW-0592">Phosphate transport</keyword>
<reference evidence="10 11" key="1">
    <citation type="submission" date="2018-06" db="EMBL/GenBank/DDBJ databases">
        <title>Genomic Encyclopedia of Type Strains, Phase IV (KMG-IV): sequencing the most valuable type-strain genomes for metagenomic binning, comparative biology and taxonomic classification.</title>
        <authorList>
            <person name="Goeker M."/>
        </authorList>
    </citation>
    <scope>NUCLEOTIDE SEQUENCE [LARGE SCALE GENOMIC DNA]</scope>
    <source>
        <strain evidence="10 11">DSM 24032</strain>
    </source>
</reference>
<evidence type="ECO:0000313" key="10">
    <source>
        <dbReference type="EMBL" id="RBP50903.1"/>
    </source>
</evidence>
<name>A0A395JJD7_9GAMM</name>
<evidence type="ECO:0000256" key="4">
    <source>
        <dbReference type="ARBA" id="ARBA00022448"/>
    </source>
</evidence>
<comment type="similarity">
    <text evidence="2 8">Belongs to the PhoU family.</text>
</comment>
<dbReference type="FunCoup" id="A0A395JJD7">
    <property type="interactions" value="431"/>
</dbReference>
<dbReference type="PANTHER" id="PTHR42930:SF3">
    <property type="entry name" value="PHOSPHATE-SPECIFIC TRANSPORT SYSTEM ACCESSORY PROTEIN PHOU"/>
    <property type="match status" value="1"/>
</dbReference>
<dbReference type="Gene3D" id="1.20.58.220">
    <property type="entry name" value="Phosphate transport system protein phou homolog 2, domain 2"/>
    <property type="match status" value="1"/>
</dbReference>
<keyword evidence="11" id="KW-1185">Reference proteome</keyword>
<dbReference type="GO" id="GO:0006817">
    <property type="term" value="P:phosphate ion transport"/>
    <property type="evidence" value="ECO:0007669"/>
    <property type="project" value="UniProtKB-KW"/>
</dbReference>
<dbReference type="InterPro" id="IPR028366">
    <property type="entry name" value="PhoU"/>
</dbReference>
<evidence type="ECO:0000256" key="1">
    <source>
        <dbReference type="ARBA" id="ARBA00004496"/>
    </source>
</evidence>
<proteinExistence type="inferred from homology"/>
<keyword evidence="4 8" id="KW-0813">Transport</keyword>
<evidence type="ECO:0000256" key="7">
    <source>
        <dbReference type="ARBA" id="ARBA00056181"/>
    </source>
</evidence>
<dbReference type="InParanoid" id="A0A395JJD7"/>
<evidence type="ECO:0000256" key="5">
    <source>
        <dbReference type="ARBA" id="ARBA00022490"/>
    </source>
</evidence>
<dbReference type="AlphaFoldDB" id="A0A395JJD7"/>
<comment type="function">
    <text evidence="7 8">Plays a role in the regulation of phosphate uptake.</text>
</comment>
<dbReference type="Proteomes" id="UP000253083">
    <property type="component" value="Unassembled WGS sequence"/>
</dbReference>
<dbReference type="PIRSF" id="PIRSF003107">
    <property type="entry name" value="PhoU"/>
    <property type="match status" value="1"/>
</dbReference>
<dbReference type="RefSeq" id="WP_113953715.1">
    <property type="nucleotide sequence ID" value="NZ_QNRT01000002.1"/>
</dbReference>
<protein>
    <recommendedName>
        <fullName evidence="8">Phosphate-specific transport system accessory protein PhoU</fullName>
    </recommendedName>
</protein>
<dbReference type="OrthoDB" id="9814256at2"/>
<evidence type="ECO:0000313" key="11">
    <source>
        <dbReference type="Proteomes" id="UP000253083"/>
    </source>
</evidence>
<evidence type="ECO:0000256" key="6">
    <source>
        <dbReference type="ARBA" id="ARBA00022592"/>
    </source>
</evidence>
<dbReference type="InterPro" id="IPR026022">
    <property type="entry name" value="PhoU_dom"/>
</dbReference>
<dbReference type="NCBIfam" id="TIGR02135">
    <property type="entry name" value="phoU_full"/>
    <property type="match status" value="1"/>
</dbReference>
<evidence type="ECO:0000259" key="9">
    <source>
        <dbReference type="Pfam" id="PF01895"/>
    </source>
</evidence>
<dbReference type="PANTHER" id="PTHR42930">
    <property type="entry name" value="PHOSPHATE-SPECIFIC TRANSPORT SYSTEM ACCESSORY PROTEIN PHOU"/>
    <property type="match status" value="1"/>
</dbReference>
<gene>
    <name evidence="10" type="ORF">DFR28_102319</name>
</gene>
<evidence type="ECO:0000256" key="2">
    <source>
        <dbReference type="ARBA" id="ARBA00008107"/>
    </source>
</evidence>
<comment type="caution">
    <text evidence="10">The sequence shown here is derived from an EMBL/GenBank/DDBJ whole genome shotgun (WGS) entry which is preliminary data.</text>
</comment>
<feature type="domain" description="PhoU" evidence="9">
    <location>
        <begin position="26"/>
        <end position="113"/>
    </location>
</feature>